<protein>
    <submittedName>
        <fullName evidence="5">Short-chain dehydrogenase</fullName>
    </submittedName>
</protein>
<proteinExistence type="inferred from homology"/>
<feature type="domain" description="Ketoreductase" evidence="4">
    <location>
        <begin position="6"/>
        <end position="185"/>
    </location>
</feature>
<dbReference type="AlphaFoldDB" id="A0A1M6XVN7"/>
<evidence type="ECO:0000256" key="3">
    <source>
        <dbReference type="RuleBase" id="RU000363"/>
    </source>
</evidence>
<keyword evidence="2" id="KW-0560">Oxidoreductase</keyword>
<keyword evidence="6" id="KW-1185">Reference proteome</keyword>
<evidence type="ECO:0000256" key="1">
    <source>
        <dbReference type="ARBA" id="ARBA00006484"/>
    </source>
</evidence>
<name>A0A1M6XVN7_9BACT</name>
<dbReference type="InterPro" id="IPR002347">
    <property type="entry name" value="SDR_fam"/>
</dbReference>
<evidence type="ECO:0000259" key="4">
    <source>
        <dbReference type="SMART" id="SM00822"/>
    </source>
</evidence>
<dbReference type="SMART" id="SM00822">
    <property type="entry name" value="PKS_KR"/>
    <property type="match status" value="1"/>
</dbReference>
<dbReference type="PANTHER" id="PTHR24322:SF736">
    <property type="entry name" value="RETINOL DEHYDROGENASE 10"/>
    <property type="match status" value="1"/>
</dbReference>
<evidence type="ECO:0000313" key="6">
    <source>
        <dbReference type="Proteomes" id="UP000185812"/>
    </source>
</evidence>
<organism evidence="5 6">
    <name type="scientific">Rhodothermus profundi</name>
    <dbReference type="NCBI Taxonomy" id="633813"/>
    <lineage>
        <taxon>Bacteria</taxon>
        <taxon>Pseudomonadati</taxon>
        <taxon>Rhodothermota</taxon>
        <taxon>Rhodothermia</taxon>
        <taxon>Rhodothermales</taxon>
        <taxon>Rhodothermaceae</taxon>
        <taxon>Rhodothermus</taxon>
    </lineage>
</organism>
<dbReference type="PRINTS" id="PR00080">
    <property type="entry name" value="SDRFAMILY"/>
</dbReference>
<dbReference type="PANTHER" id="PTHR24322">
    <property type="entry name" value="PKSB"/>
    <property type="match status" value="1"/>
</dbReference>
<dbReference type="Proteomes" id="UP000185812">
    <property type="component" value="Unassembled WGS sequence"/>
</dbReference>
<dbReference type="Gene3D" id="3.40.50.720">
    <property type="entry name" value="NAD(P)-binding Rossmann-like Domain"/>
    <property type="match status" value="1"/>
</dbReference>
<dbReference type="PRINTS" id="PR00081">
    <property type="entry name" value="GDHRDH"/>
</dbReference>
<sequence length="271" mass="29306">MDLRDQTVLLTGAARGIGQTTAIALARRGAHIIGVDLRAEDMAETARKVEALGRRFVGLEGDVSDRAAMERVVNEAMAAGGFSVLVNNAGVLPSGPFTEVDFDVWERTIAIDLTGLMALTYLALPHLLSQPRAHIVNIASIAGKFGASGLAAYCAAKHGVVGFSAALRFELRRTRVGVSCICPTMVSTRLVEGVRRSPLIPLVRPEEVARAVVRAIERNLPEVFVPRHMKLLIDVLPTVAPPLFRWLVHRDAAADGWLEARLSLVKEPVKK</sequence>
<dbReference type="InterPro" id="IPR020904">
    <property type="entry name" value="Sc_DH/Rdtase_CS"/>
</dbReference>
<dbReference type="PROSITE" id="PS00061">
    <property type="entry name" value="ADH_SHORT"/>
    <property type="match status" value="1"/>
</dbReference>
<reference evidence="6" key="1">
    <citation type="submission" date="2016-11" db="EMBL/GenBank/DDBJ databases">
        <authorList>
            <person name="Varghese N."/>
            <person name="Submissions S."/>
        </authorList>
    </citation>
    <scope>NUCLEOTIDE SEQUENCE [LARGE SCALE GENOMIC DNA]</scope>
    <source>
        <strain evidence="6">DSM 22212</strain>
    </source>
</reference>
<dbReference type="Pfam" id="PF00106">
    <property type="entry name" value="adh_short"/>
    <property type="match status" value="1"/>
</dbReference>
<dbReference type="InterPro" id="IPR057326">
    <property type="entry name" value="KR_dom"/>
</dbReference>
<dbReference type="RefSeq" id="WP_072716514.1">
    <property type="nucleotide sequence ID" value="NZ_FRAU01000013.1"/>
</dbReference>
<dbReference type="InterPro" id="IPR036291">
    <property type="entry name" value="NAD(P)-bd_dom_sf"/>
</dbReference>
<evidence type="ECO:0000256" key="2">
    <source>
        <dbReference type="ARBA" id="ARBA00023002"/>
    </source>
</evidence>
<dbReference type="SUPFAM" id="SSF51735">
    <property type="entry name" value="NAD(P)-binding Rossmann-fold domains"/>
    <property type="match status" value="1"/>
</dbReference>
<comment type="similarity">
    <text evidence="1 3">Belongs to the short-chain dehydrogenases/reductases (SDR) family.</text>
</comment>
<dbReference type="EMBL" id="FRAU01000013">
    <property type="protein sequence ID" value="SHL09939.1"/>
    <property type="molecule type" value="Genomic_DNA"/>
</dbReference>
<accession>A0A1M6XVN7</accession>
<gene>
    <name evidence="5" type="ORF">SAMN04488087_2717</name>
</gene>
<evidence type="ECO:0000313" key="5">
    <source>
        <dbReference type="EMBL" id="SHL09939.1"/>
    </source>
</evidence>
<dbReference type="GO" id="GO:0016616">
    <property type="term" value="F:oxidoreductase activity, acting on the CH-OH group of donors, NAD or NADP as acceptor"/>
    <property type="evidence" value="ECO:0007669"/>
    <property type="project" value="TreeGrafter"/>
</dbReference>
<dbReference type="STRING" id="633813.SAMN04488087_2717"/>
<dbReference type="OrthoDB" id="9808814at2"/>